<comment type="caution">
    <text evidence="11">The sequence shown here is derived from an EMBL/GenBank/DDBJ whole genome shotgun (WGS) entry which is preliminary data.</text>
</comment>
<dbReference type="GO" id="GO:0016740">
    <property type="term" value="F:transferase activity"/>
    <property type="evidence" value="ECO:0007669"/>
    <property type="project" value="UniProtKB-KW"/>
</dbReference>
<comment type="cofactor">
    <cofactor evidence="1">
        <name>Mg(2+)</name>
        <dbReference type="ChEBI" id="CHEBI:18420"/>
    </cofactor>
</comment>
<evidence type="ECO:0000256" key="8">
    <source>
        <dbReference type="ARBA" id="ARBA00022842"/>
    </source>
</evidence>
<dbReference type="AlphaFoldDB" id="A0A9X5FDY3"/>
<organism evidence="11 12">
    <name type="scientific">Sanguibacter hominis ATCC BAA-789</name>
    <dbReference type="NCBI Taxonomy" id="1312740"/>
    <lineage>
        <taxon>Bacteria</taxon>
        <taxon>Bacillati</taxon>
        <taxon>Actinomycetota</taxon>
        <taxon>Actinomycetes</taxon>
        <taxon>Micrococcales</taxon>
        <taxon>Sanguibacteraceae</taxon>
        <taxon>Sanguibacter</taxon>
    </lineage>
</organism>
<dbReference type="SUPFAM" id="SSF143631">
    <property type="entry name" value="ApbE-like"/>
    <property type="match status" value="1"/>
</dbReference>
<keyword evidence="6" id="KW-0479">Metal-binding</keyword>
<evidence type="ECO:0000256" key="5">
    <source>
        <dbReference type="ARBA" id="ARBA00022679"/>
    </source>
</evidence>
<reference evidence="11 12" key="1">
    <citation type="submission" date="2020-04" db="EMBL/GenBank/DDBJ databases">
        <title>MicrobeNet Type strains.</title>
        <authorList>
            <person name="Nicholson A.C."/>
        </authorList>
    </citation>
    <scope>NUCLEOTIDE SEQUENCE [LARGE SCALE GENOMIC DNA]</scope>
    <source>
        <strain evidence="11 12">ATCC BAA-789</strain>
    </source>
</reference>
<comment type="catalytic activity">
    <reaction evidence="10">
        <text>L-threonyl-[protein] + FAD = FMN-L-threonyl-[protein] + AMP + H(+)</text>
        <dbReference type="Rhea" id="RHEA:36847"/>
        <dbReference type="Rhea" id="RHEA-COMP:11060"/>
        <dbReference type="Rhea" id="RHEA-COMP:11061"/>
        <dbReference type="ChEBI" id="CHEBI:15378"/>
        <dbReference type="ChEBI" id="CHEBI:30013"/>
        <dbReference type="ChEBI" id="CHEBI:57692"/>
        <dbReference type="ChEBI" id="CHEBI:74257"/>
        <dbReference type="ChEBI" id="CHEBI:456215"/>
        <dbReference type="EC" id="2.7.1.180"/>
    </reaction>
</comment>
<accession>A0A9X5FDY3</accession>
<keyword evidence="8" id="KW-0460">Magnesium</keyword>
<dbReference type="Proteomes" id="UP000774283">
    <property type="component" value="Unassembled WGS sequence"/>
</dbReference>
<name>A0A9X5FDY3_9MICO</name>
<gene>
    <name evidence="11" type="ORF">HF995_02075</name>
</gene>
<dbReference type="PANTHER" id="PTHR30040">
    <property type="entry name" value="THIAMINE BIOSYNTHESIS LIPOPROTEIN APBE"/>
    <property type="match status" value="1"/>
</dbReference>
<sequence>MTARTWQDWSCTVRVVVGRADVADDAAALVATLMADVERAVSRFRADSELERVNDAAPSLLAVSPLTLELVETALAAAAQTEGAVDPTVGHRVTAWGYDADVQAVRADPGERVATVVDGLHPDWRQVVVDHDLGRVGVPRGLRLDLGATAKAWTADEGARRVAARFRQPVLVEIGGDVAAAGHVDEPWSVRVAETAGGPGEVVGLTHGGLATSSTLARAWRAAGRTAHHVIDPRTGAPTSGPVRSATVWAPSCREANTFSTAALVWGAQAAARLEPAGVAARLVGDDGAVRHVGPWPTQERAA</sequence>
<dbReference type="EMBL" id="JAAXOW010000001">
    <property type="protein sequence ID" value="NKX92071.1"/>
    <property type="molecule type" value="Genomic_DNA"/>
</dbReference>
<dbReference type="GO" id="GO:0046872">
    <property type="term" value="F:metal ion binding"/>
    <property type="evidence" value="ECO:0007669"/>
    <property type="project" value="UniProtKB-KW"/>
</dbReference>
<dbReference type="RefSeq" id="WP_168446155.1">
    <property type="nucleotide sequence ID" value="NZ_JAAXOW010000001.1"/>
</dbReference>
<dbReference type="Pfam" id="PF02424">
    <property type="entry name" value="ApbE"/>
    <property type="match status" value="1"/>
</dbReference>
<evidence type="ECO:0000256" key="3">
    <source>
        <dbReference type="ARBA" id="ARBA00016337"/>
    </source>
</evidence>
<dbReference type="PANTHER" id="PTHR30040:SF2">
    <property type="entry name" value="FAD:PROTEIN FMN TRANSFERASE"/>
    <property type="match status" value="1"/>
</dbReference>
<dbReference type="InterPro" id="IPR024932">
    <property type="entry name" value="ApbE"/>
</dbReference>
<proteinExistence type="predicted"/>
<dbReference type="Gene3D" id="3.10.520.10">
    <property type="entry name" value="ApbE-like domains"/>
    <property type="match status" value="1"/>
</dbReference>
<evidence type="ECO:0000256" key="10">
    <source>
        <dbReference type="ARBA" id="ARBA00048540"/>
    </source>
</evidence>
<evidence type="ECO:0000256" key="1">
    <source>
        <dbReference type="ARBA" id="ARBA00001946"/>
    </source>
</evidence>
<dbReference type="InterPro" id="IPR003374">
    <property type="entry name" value="ApbE-like_sf"/>
</dbReference>
<dbReference type="EC" id="2.7.1.180" evidence="2"/>
<evidence type="ECO:0000256" key="9">
    <source>
        <dbReference type="ARBA" id="ARBA00031306"/>
    </source>
</evidence>
<evidence type="ECO:0000256" key="4">
    <source>
        <dbReference type="ARBA" id="ARBA00022630"/>
    </source>
</evidence>
<keyword evidence="7" id="KW-0274">FAD</keyword>
<evidence type="ECO:0000313" key="11">
    <source>
        <dbReference type="EMBL" id="NKX92071.1"/>
    </source>
</evidence>
<evidence type="ECO:0000256" key="2">
    <source>
        <dbReference type="ARBA" id="ARBA00011955"/>
    </source>
</evidence>
<keyword evidence="4" id="KW-0285">Flavoprotein</keyword>
<evidence type="ECO:0000313" key="12">
    <source>
        <dbReference type="Proteomes" id="UP000774283"/>
    </source>
</evidence>
<evidence type="ECO:0000256" key="6">
    <source>
        <dbReference type="ARBA" id="ARBA00022723"/>
    </source>
</evidence>
<keyword evidence="12" id="KW-1185">Reference proteome</keyword>
<evidence type="ECO:0000256" key="7">
    <source>
        <dbReference type="ARBA" id="ARBA00022827"/>
    </source>
</evidence>
<keyword evidence="5 11" id="KW-0808">Transferase</keyword>
<protein>
    <recommendedName>
        <fullName evidence="3">FAD:protein FMN transferase</fullName>
        <ecNumber evidence="2">2.7.1.180</ecNumber>
    </recommendedName>
    <alternativeName>
        <fullName evidence="9">Flavin transferase</fullName>
    </alternativeName>
</protein>